<evidence type="ECO:0000313" key="2">
    <source>
        <dbReference type="Proteomes" id="UP001296873"/>
    </source>
</evidence>
<evidence type="ECO:0000313" key="1">
    <source>
        <dbReference type="EMBL" id="MBK1666547.1"/>
    </source>
</evidence>
<dbReference type="RefSeq" id="WP_200338597.1">
    <property type="nucleotide sequence ID" value="NZ_NRRL01000001.1"/>
</dbReference>
<sequence>MEITLSERRLKEMAKTLRAGLPETARPTYTQTLDLLASVFGQRTFAALKAQIEPAAETQPPAGNADSRPFTVIVSDDRDNDLVYQNSTTSAPSRAAMQLGWW</sequence>
<name>A0ABS1D9A2_9PROT</name>
<accession>A0ABS1D9A2</accession>
<dbReference type="Proteomes" id="UP001296873">
    <property type="component" value="Unassembled WGS sequence"/>
</dbReference>
<dbReference type="EMBL" id="NRRL01000001">
    <property type="protein sequence ID" value="MBK1666547.1"/>
    <property type="molecule type" value="Genomic_DNA"/>
</dbReference>
<gene>
    <name evidence="1" type="ORF">CKO28_00635</name>
</gene>
<organism evidence="1 2">
    <name type="scientific">Rhodovibrio sodomensis</name>
    <dbReference type="NCBI Taxonomy" id="1088"/>
    <lineage>
        <taxon>Bacteria</taxon>
        <taxon>Pseudomonadati</taxon>
        <taxon>Pseudomonadota</taxon>
        <taxon>Alphaproteobacteria</taxon>
        <taxon>Rhodospirillales</taxon>
        <taxon>Rhodovibrionaceae</taxon>
        <taxon>Rhodovibrio</taxon>
    </lineage>
</organism>
<keyword evidence="2" id="KW-1185">Reference proteome</keyword>
<proteinExistence type="predicted"/>
<protein>
    <submittedName>
        <fullName evidence="1">Uncharacterized protein</fullName>
    </submittedName>
</protein>
<comment type="caution">
    <text evidence="1">The sequence shown here is derived from an EMBL/GenBank/DDBJ whole genome shotgun (WGS) entry which is preliminary data.</text>
</comment>
<reference evidence="1 2" key="1">
    <citation type="journal article" date="2020" name="Microorganisms">
        <title>Osmotic Adaptation and Compatible Solute Biosynthesis of Phototrophic Bacteria as Revealed from Genome Analyses.</title>
        <authorList>
            <person name="Imhoff J.F."/>
            <person name="Rahn T."/>
            <person name="Kunzel S."/>
            <person name="Keller A."/>
            <person name="Neulinger S.C."/>
        </authorList>
    </citation>
    <scope>NUCLEOTIDE SEQUENCE [LARGE SCALE GENOMIC DNA]</scope>
    <source>
        <strain evidence="1 2">DSM 9895</strain>
    </source>
</reference>